<keyword evidence="1" id="KW-0175">Coiled coil</keyword>
<gene>
    <name evidence="3" type="ORF">NDU88_002606</name>
</gene>
<name>A0AAV7VF08_PLEWA</name>
<reference evidence="3" key="1">
    <citation type="journal article" date="2022" name="bioRxiv">
        <title>Sequencing and chromosome-scale assembly of the giantPleurodeles waltlgenome.</title>
        <authorList>
            <person name="Brown T."/>
            <person name="Elewa A."/>
            <person name="Iarovenko S."/>
            <person name="Subramanian E."/>
            <person name="Araus A.J."/>
            <person name="Petzold A."/>
            <person name="Susuki M."/>
            <person name="Suzuki K.-i.T."/>
            <person name="Hayashi T."/>
            <person name="Toyoda A."/>
            <person name="Oliveira C."/>
            <person name="Osipova E."/>
            <person name="Leigh N.D."/>
            <person name="Simon A."/>
            <person name="Yun M.H."/>
        </authorList>
    </citation>
    <scope>NUCLEOTIDE SEQUENCE</scope>
    <source>
        <strain evidence="3">20211129_DDA</strain>
        <tissue evidence="3">Liver</tissue>
    </source>
</reference>
<dbReference type="Proteomes" id="UP001066276">
    <property type="component" value="Chromosome 2_1"/>
</dbReference>
<sequence>MVKPKQPKPGNPMDSGIPPAASDSDTQITTLLQVSETLRTHSLQFDKLLQAIIDTKSSIEGKIDAVVMEVTLLRADHRNNTELALKTVQPEVASMRTKIQQMEMELMQLQRIAEDAEGRYRRNIIRFLGIPEQTESPNAEEFLENS</sequence>
<organism evidence="3 4">
    <name type="scientific">Pleurodeles waltl</name>
    <name type="common">Iberian ribbed newt</name>
    <dbReference type="NCBI Taxonomy" id="8319"/>
    <lineage>
        <taxon>Eukaryota</taxon>
        <taxon>Metazoa</taxon>
        <taxon>Chordata</taxon>
        <taxon>Craniata</taxon>
        <taxon>Vertebrata</taxon>
        <taxon>Euteleostomi</taxon>
        <taxon>Amphibia</taxon>
        <taxon>Batrachia</taxon>
        <taxon>Caudata</taxon>
        <taxon>Salamandroidea</taxon>
        <taxon>Salamandridae</taxon>
        <taxon>Pleurodelinae</taxon>
        <taxon>Pleurodeles</taxon>
    </lineage>
</organism>
<evidence type="ECO:0000313" key="3">
    <source>
        <dbReference type="EMBL" id="KAJ1198767.1"/>
    </source>
</evidence>
<keyword evidence="4" id="KW-1185">Reference proteome</keyword>
<feature type="region of interest" description="Disordered" evidence="2">
    <location>
        <begin position="1"/>
        <end position="23"/>
    </location>
</feature>
<feature type="coiled-coil region" evidence="1">
    <location>
        <begin position="92"/>
        <end position="119"/>
    </location>
</feature>
<evidence type="ECO:0000256" key="1">
    <source>
        <dbReference type="SAM" id="Coils"/>
    </source>
</evidence>
<proteinExistence type="predicted"/>
<evidence type="ECO:0000313" key="4">
    <source>
        <dbReference type="Proteomes" id="UP001066276"/>
    </source>
</evidence>
<dbReference type="AlphaFoldDB" id="A0AAV7VF08"/>
<protein>
    <submittedName>
        <fullName evidence="3">Uncharacterized protein</fullName>
    </submittedName>
</protein>
<comment type="caution">
    <text evidence="3">The sequence shown here is derived from an EMBL/GenBank/DDBJ whole genome shotgun (WGS) entry which is preliminary data.</text>
</comment>
<evidence type="ECO:0000256" key="2">
    <source>
        <dbReference type="SAM" id="MobiDB-lite"/>
    </source>
</evidence>
<dbReference type="EMBL" id="JANPWB010000003">
    <property type="protein sequence ID" value="KAJ1198767.1"/>
    <property type="molecule type" value="Genomic_DNA"/>
</dbReference>
<accession>A0AAV7VF08</accession>